<keyword evidence="2" id="KW-1185">Reference proteome</keyword>
<evidence type="ECO:0000313" key="2">
    <source>
        <dbReference type="Proteomes" id="UP000308600"/>
    </source>
</evidence>
<dbReference type="EMBL" id="ML208617">
    <property type="protein sequence ID" value="TFK61938.1"/>
    <property type="molecule type" value="Genomic_DNA"/>
</dbReference>
<protein>
    <submittedName>
        <fullName evidence="1">Uncharacterized protein</fullName>
    </submittedName>
</protein>
<evidence type="ECO:0000313" key="1">
    <source>
        <dbReference type="EMBL" id="TFK61938.1"/>
    </source>
</evidence>
<dbReference type="Proteomes" id="UP000308600">
    <property type="component" value="Unassembled WGS sequence"/>
</dbReference>
<name>A0ACD3A7V4_9AGAR</name>
<accession>A0ACD3A7V4</accession>
<organism evidence="1 2">
    <name type="scientific">Pluteus cervinus</name>
    <dbReference type="NCBI Taxonomy" id="181527"/>
    <lineage>
        <taxon>Eukaryota</taxon>
        <taxon>Fungi</taxon>
        <taxon>Dikarya</taxon>
        <taxon>Basidiomycota</taxon>
        <taxon>Agaricomycotina</taxon>
        <taxon>Agaricomycetes</taxon>
        <taxon>Agaricomycetidae</taxon>
        <taxon>Agaricales</taxon>
        <taxon>Pluteineae</taxon>
        <taxon>Pluteaceae</taxon>
        <taxon>Pluteus</taxon>
    </lineage>
</organism>
<proteinExistence type="predicted"/>
<sequence length="99" mass="11406">MELVASLPPELWMRIFKFLSPTDIRVLLQVHRIFRPFCAAQVWNTITLCSLKQKDLEKAQEIIWTASNSPRPDPYGLARRSVHTDEPLVPRSADMDQSS</sequence>
<reference evidence="1 2" key="1">
    <citation type="journal article" date="2019" name="Nat. Ecol. Evol.">
        <title>Megaphylogeny resolves global patterns of mushroom evolution.</title>
        <authorList>
            <person name="Varga T."/>
            <person name="Krizsan K."/>
            <person name="Foldi C."/>
            <person name="Dima B."/>
            <person name="Sanchez-Garcia M."/>
            <person name="Sanchez-Ramirez S."/>
            <person name="Szollosi G.J."/>
            <person name="Szarkandi J.G."/>
            <person name="Papp V."/>
            <person name="Albert L."/>
            <person name="Andreopoulos W."/>
            <person name="Angelini C."/>
            <person name="Antonin V."/>
            <person name="Barry K.W."/>
            <person name="Bougher N.L."/>
            <person name="Buchanan P."/>
            <person name="Buyck B."/>
            <person name="Bense V."/>
            <person name="Catcheside P."/>
            <person name="Chovatia M."/>
            <person name="Cooper J."/>
            <person name="Damon W."/>
            <person name="Desjardin D."/>
            <person name="Finy P."/>
            <person name="Geml J."/>
            <person name="Haridas S."/>
            <person name="Hughes K."/>
            <person name="Justo A."/>
            <person name="Karasinski D."/>
            <person name="Kautmanova I."/>
            <person name="Kiss B."/>
            <person name="Kocsube S."/>
            <person name="Kotiranta H."/>
            <person name="LaButti K.M."/>
            <person name="Lechner B.E."/>
            <person name="Liimatainen K."/>
            <person name="Lipzen A."/>
            <person name="Lukacs Z."/>
            <person name="Mihaltcheva S."/>
            <person name="Morgado L.N."/>
            <person name="Niskanen T."/>
            <person name="Noordeloos M.E."/>
            <person name="Ohm R.A."/>
            <person name="Ortiz-Santana B."/>
            <person name="Ovrebo C."/>
            <person name="Racz N."/>
            <person name="Riley R."/>
            <person name="Savchenko A."/>
            <person name="Shiryaev A."/>
            <person name="Soop K."/>
            <person name="Spirin V."/>
            <person name="Szebenyi C."/>
            <person name="Tomsovsky M."/>
            <person name="Tulloss R.E."/>
            <person name="Uehling J."/>
            <person name="Grigoriev I.V."/>
            <person name="Vagvolgyi C."/>
            <person name="Papp T."/>
            <person name="Martin F.M."/>
            <person name="Miettinen O."/>
            <person name="Hibbett D.S."/>
            <person name="Nagy L.G."/>
        </authorList>
    </citation>
    <scope>NUCLEOTIDE SEQUENCE [LARGE SCALE GENOMIC DNA]</scope>
    <source>
        <strain evidence="1 2">NL-1719</strain>
    </source>
</reference>
<gene>
    <name evidence="1" type="ORF">BDN72DRAFT_413553</name>
</gene>